<keyword evidence="8" id="KW-0804">Transcription</keyword>
<dbReference type="SMART" id="SM00184">
    <property type="entry name" value="RING"/>
    <property type="match status" value="1"/>
</dbReference>
<dbReference type="InterPro" id="IPR017907">
    <property type="entry name" value="Znf_RING_CS"/>
</dbReference>
<evidence type="ECO:0000313" key="12">
    <source>
        <dbReference type="Ensembl" id="ENSBOBP00000024566.1"/>
    </source>
</evidence>
<evidence type="ECO:0000256" key="10">
    <source>
        <dbReference type="SAM" id="MobiDB-lite"/>
    </source>
</evidence>
<keyword evidence="7" id="KW-0805">Transcription regulation</keyword>
<evidence type="ECO:0000256" key="8">
    <source>
        <dbReference type="ARBA" id="ARBA00023163"/>
    </source>
</evidence>
<dbReference type="Ensembl" id="ENSBOBT00000025105.1">
    <property type="protein sequence ID" value="ENSBOBP00000024566.1"/>
    <property type="gene ID" value="ENSBOBG00000014579.1"/>
</dbReference>
<organism evidence="12 13">
    <name type="scientific">Bubo bubo</name>
    <name type="common">Eurasian eagle-owl</name>
    <name type="synonym">Strix bubo</name>
    <dbReference type="NCBI Taxonomy" id="30461"/>
    <lineage>
        <taxon>Eukaryota</taxon>
        <taxon>Metazoa</taxon>
        <taxon>Chordata</taxon>
        <taxon>Craniata</taxon>
        <taxon>Vertebrata</taxon>
        <taxon>Euteleostomi</taxon>
        <taxon>Archelosauria</taxon>
        <taxon>Archosauria</taxon>
        <taxon>Dinosauria</taxon>
        <taxon>Saurischia</taxon>
        <taxon>Theropoda</taxon>
        <taxon>Coelurosauria</taxon>
        <taxon>Aves</taxon>
        <taxon>Neognathae</taxon>
        <taxon>Neoaves</taxon>
        <taxon>Telluraves</taxon>
        <taxon>Strigiformes</taxon>
        <taxon>Strigidae</taxon>
        <taxon>Bubo</taxon>
    </lineage>
</organism>
<dbReference type="SUPFAM" id="SSF57850">
    <property type="entry name" value="RING/U-box"/>
    <property type="match status" value="1"/>
</dbReference>
<feature type="domain" description="RING-type" evidence="11">
    <location>
        <begin position="26"/>
        <end position="65"/>
    </location>
</feature>
<dbReference type="PROSITE" id="PS00518">
    <property type="entry name" value="ZF_RING_1"/>
    <property type="match status" value="1"/>
</dbReference>
<reference evidence="12" key="1">
    <citation type="submission" date="2025-08" db="UniProtKB">
        <authorList>
            <consortium name="Ensembl"/>
        </authorList>
    </citation>
    <scope>IDENTIFICATION</scope>
</reference>
<keyword evidence="5 9" id="KW-0863">Zinc-finger</keyword>
<evidence type="ECO:0000256" key="5">
    <source>
        <dbReference type="ARBA" id="ARBA00022771"/>
    </source>
</evidence>
<keyword evidence="13" id="KW-1185">Reference proteome</keyword>
<dbReference type="PANTHER" id="PTHR46077:SF1">
    <property type="entry name" value="TOP1 BINDING ARGININE_SERINE RICH PROTEIN, E3 UBIQUITIN LIGASE"/>
    <property type="match status" value="1"/>
</dbReference>
<evidence type="ECO:0000259" key="11">
    <source>
        <dbReference type="PROSITE" id="PS50089"/>
    </source>
</evidence>
<keyword evidence="3" id="KW-0808">Transferase</keyword>
<dbReference type="GO" id="GO:0000209">
    <property type="term" value="P:protein polyubiquitination"/>
    <property type="evidence" value="ECO:0007669"/>
    <property type="project" value="TreeGrafter"/>
</dbReference>
<sequence length="194" mass="21713">LAAAEVNRPSAPQRRRSMASASKDHCPICWNTLSNAALTMPCLHRFCFSCIRWWAEFKPQCPLCRGMIQPSVALLGSAQNKPPYRLPDPRVSRSGASQGGWHQRPMASTRSGASRRGWYRKQPMASTRLGACQGGWYWSLWLGSIFSSTGSTFANHQLKMWVSGYRSCWASRICQHGPPTHQVGTAGILMQWMK</sequence>
<evidence type="ECO:0000313" key="13">
    <source>
        <dbReference type="Proteomes" id="UP000694567"/>
    </source>
</evidence>
<dbReference type="GO" id="GO:0061630">
    <property type="term" value="F:ubiquitin protein ligase activity"/>
    <property type="evidence" value="ECO:0007669"/>
    <property type="project" value="UniProtKB-EC"/>
</dbReference>
<dbReference type="Proteomes" id="UP000694567">
    <property type="component" value="Unplaced"/>
</dbReference>
<evidence type="ECO:0000256" key="4">
    <source>
        <dbReference type="ARBA" id="ARBA00022723"/>
    </source>
</evidence>
<dbReference type="PROSITE" id="PS50089">
    <property type="entry name" value="ZF_RING_2"/>
    <property type="match status" value="1"/>
</dbReference>
<evidence type="ECO:0000256" key="2">
    <source>
        <dbReference type="ARBA" id="ARBA00012483"/>
    </source>
</evidence>
<evidence type="ECO:0000256" key="6">
    <source>
        <dbReference type="ARBA" id="ARBA00022833"/>
    </source>
</evidence>
<dbReference type="Gene3D" id="3.30.40.10">
    <property type="entry name" value="Zinc/RING finger domain, C3HC4 (zinc finger)"/>
    <property type="match status" value="1"/>
</dbReference>
<keyword evidence="4" id="KW-0479">Metal-binding</keyword>
<accession>A0A8C0FU79</accession>
<dbReference type="AlphaFoldDB" id="A0A8C0FU79"/>
<evidence type="ECO:0000256" key="3">
    <source>
        <dbReference type="ARBA" id="ARBA00022679"/>
    </source>
</evidence>
<comment type="catalytic activity">
    <reaction evidence="1">
        <text>S-ubiquitinyl-[E2 ubiquitin-conjugating enzyme]-L-cysteine + [acceptor protein]-L-lysine = [E2 ubiquitin-conjugating enzyme]-L-cysteine + N(6)-ubiquitinyl-[acceptor protein]-L-lysine.</text>
        <dbReference type="EC" id="2.3.2.27"/>
    </reaction>
</comment>
<evidence type="ECO:0000256" key="7">
    <source>
        <dbReference type="ARBA" id="ARBA00023015"/>
    </source>
</evidence>
<dbReference type="EC" id="2.3.2.27" evidence="2"/>
<dbReference type="GO" id="GO:0008270">
    <property type="term" value="F:zinc ion binding"/>
    <property type="evidence" value="ECO:0007669"/>
    <property type="project" value="UniProtKB-KW"/>
</dbReference>
<dbReference type="Pfam" id="PF00097">
    <property type="entry name" value="zf-C3HC4"/>
    <property type="match status" value="1"/>
</dbReference>
<evidence type="ECO:0000256" key="1">
    <source>
        <dbReference type="ARBA" id="ARBA00000900"/>
    </source>
</evidence>
<reference evidence="12" key="2">
    <citation type="submission" date="2025-09" db="UniProtKB">
        <authorList>
            <consortium name="Ensembl"/>
        </authorList>
    </citation>
    <scope>IDENTIFICATION</scope>
</reference>
<dbReference type="InterPro" id="IPR018957">
    <property type="entry name" value="Znf_C3HC4_RING-type"/>
</dbReference>
<feature type="region of interest" description="Disordered" evidence="10">
    <location>
        <begin position="85"/>
        <end position="115"/>
    </location>
</feature>
<protein>
    <recommendedName>
        <fullName evidence="2">RING-type E3 ubiquitin transferase</fullName>
        <ecNumber evidence="2">2.3.2.27</ecNumber>
    </recommendedName>
</protein>
<name>A0A8C0FU79_BUBBB</name>
<dbReference type="GO" id="GO:0006513">
    <property type="term" value="P:protein monoubiquitination"/>
    <property type="evidence" value="ECO:0007669"/>
    <property type="project" value="TreeGrafter"/>
</dbReference>
<dbReference type="PANTHER" id="PTHR46077">
    <property type="entry name" value="E3 UBIQUITIN-PROTEIN LIGASE TOPORS"/>
    <property type="match status" value="1"/>
</dbReference>
<proteinExistence type="predicted"/>
<dbReference type="InterPro" id="IPR013083">
    <property type="entry name" value="Znf_RING/FYVE/PHD"/>
</dbReference>
<evidence type="ECO:0000256" key="9">
    <source>
        <dbReference type="PROSITE-ProRule" id="PRU00175"/>
    </source>
</evidence>
<dbReference type="InterPro" id="IPR001841">
    <property type="entry name" value="Znf_RING"/>
</dbReference>
<keyword evidence="6" id="KW-0862">Zinc</keyword>